<evidence type="ECO:0000256" key="1">
    <source>
        <dbReference type="ARBA" id="ARBA00004196"/>
    </source>
</evidence>
<sequence>MTRNLNLQALATSIALIFTSISFSIPAQAATLTLDAATSTFNFNHTTAVTSKTDFTAGKYWPVTAIPSGKVASDVGKNVNDVVRYNKVATVDSVTVDVVVTTLRSSNFVISDYDSQGSATSPTKTDYFQIDRSSANQKGEVVFRFAFYESGSYTIVGSGTPVVLKNLKVFSIDLDYGDQYTSFSGFQKYYLTSNTKVTVSNLAPPLVKFTSTESESTNNNSVPQDQVEVEYLSLSQLDIAVGGGKLGTAYFGIGFGPATWPTPAPTGVANPYNSPPTSTNTTKNISSGVNTIISISDFGTYADTDSNPFTQVQITQLPTSGALQILSSGVWTNVTLNQPITIADVNLNKLRISATSSGNFKFKVNDSLVYSTNANTLTYTVTAQSQTITFNNPGSKLITAGTHASGATATSGLTISLTSTTTGICTITGLTINLVAEGQCTVRASQSGNGTYAAAPQVEQTFNIGAGTPQTITFADPGTQVLNPNPKTIASSATTTGTGLTVLLTSYTLDICTISSLNIILIATGSCQVRATQPGNGTYAAASLVERIFTVTPVTYTLTYSAGANGTLSGTATQTVANGTSGTSVTPTPNTGYAFTTWSDGSTANPRTDLNVTGNITQTASFAIKTYAVTYAAGANGSLTGTASQTVNHGSNAAAITAVAASGYHFTSWSDGSTTNPRTDLNITGAITQSASFVANTYSITYNAGSNGVGTQAAQSSSGPASSVTLNAASTGTISRVGYVFGGWSTTDGGAVTYNDSAVIAFSNNLTLTLYPVWKIAGNFSVIFHSNYGVDVTASQTTNTTTALRAKMFTRTGYTWSKWTSEPGGTGTEFTDGANHSFTSDLNLYAQWVAINYTVTYQSIAGTAGALPTQLINKNYLDTITVAASTGLSLSENTFSSWSDGSSTYAPGSTYTMSDTNTVLTAVWTPITRTVTFDLNGGSGDAPAQLNKSNTQTFVLPTSSGFSYPGFSFTGWTASTDAATLLLASSTQTMSTSAQTFNAKWTAITYSVTYDLNGGAGTLPTEANHITGDVFTLSMGTGLTKSDLVFNGWSDGTSNFQGGDSVAMGTTNVILTARWIRNSYLSVSYIAPGSTGQLPIEPDHQTDESFIVASGSELTRTGFTFDTWSDGTNDVAAGSTYKVGNISVQFEAKWRTSTAGSPVSGSSGGSFTPSTIVNDSKPLRLISGKVMNIVVPKVIQLDKIVPVMQMIEMENTTNMIVQTILVNGVPTVSTINAIGQIKVKAIIGPKDLVTVEMIDTSGVVSEAQVLLELERYALANVNFASGSSKLTNSAKNIIKQTAIVIKEHGFTEIDLTGHTDIKGSATFNNKKLSDNRASAVAKYLEQQLKGTDINVTTSGNAYSNPVADSNTSTGLALNRRVEIGVK</sequence>
<dbReference type="InterPro" id="IPR050330">
    <property type="entry name" value="Bact_OuterMem_StrucFunc"/>
</dbReference>
<dbReference type="NCBIfam" id="TIGR02543">
    <property type="entry name" value="List_Bact_rpt"/>
    <property type="match status" value="1"/>
</dbReference>
<dbReference type="InterPro" id="IPR044060">
    <property type="entry name" value="Bacterial_rp_domain"/>
</dbReference>
<dbReference type="PROSITE" id="PS51123">
    <property type="entry name" value="OMPA_2"/>
    <property type="match status" value="1"/>
</dbReference>
<dbReference type="GO" id="GO:0030313">
    <property type="term" value="C:cell envelope"/>
    <property type="evidence" value="ECO:0007669"/>
    <property type="project" value="UniProtKB-SubCell"/>
</dbReference>
<evidence type="ECO:0000313" key="3">
    <source>
        <dbReference type="EMBL" id="CAB5061743.1"/>
    </source>
</evidence>
<organism evidence="3">
    <name type="scientific">freshwater metagenome</name>
    <dbReference type="NCBI Taxonomy" id="449393"/>
    <lineage>
        <taxon>unclassified sequences</taxon>
        <taxon>metagenomes</taxon>
        <taxon>ecological metagenomes</taxon>
    </lineage>
</organism>
<dbReference type="InterPro" id="IPR036737">
    <property type="entry name" value="OmpA-like_sf"/>
</dbReference>
<comment type="subcellular location">
    <subcellularLocation>
        <location evidence="1">Cell envelope</location>
    </subcellularLocation>
</comment>
<dbReference type="Gene3D" id="2.60.40.4270">
    <property type="entry name" value="Listeria-Bacteroides repeat domain"/>
    <property type="match status" value="4"/>
</dbReference>
<dbReference type="Gene3D" id="3.30.1330.60">
    <property type="entry name" value="OmpA-like domain"/>
    <property type="match status" value="1"/>
</dbReference>
<dbReference type="Pfam" id="PF18998">
    <property type="entry name" value="Flg_new_2"/>
    <property type="match status" value="2"/>
</dbReference>
<dbReference type="CDD" id="cd07185">
    <property type="entry name" value="OmpA_C-like"/>
    <property type="match status" value="1"/>
</dbReference>
<dbReference type="PANTHER" id="PTHR30329">
    <property type="entry name" value="STATOR ELEMENT OF FLAGELLAR MOTOR COMPLEX"/>
    <property type="match status" value="1"/>
</dbReference>
<dbReference type="SUPFAM" id="SSF103088">
    <property type="entry name" value="OmpA-like"/>
    <property type="match status" value="1"/>
</dbReference>
<feature type="domain" description="OmpA-like" evidence="2">
    <location>
        <begin position="1266"/>
        <end position="1382"/>
    </location>
</feature>
<dbReference type="InterPro" id="IPR006665">
    <property type="entry name" value="OmpA-like"/>
</dbReference>
<dbReference type="InterPro" id="IPR013378">
    <property type="entry name" value="InlB-like_B-rpt"/>
</dbReference>
<evidence type="ECO:0000259" key="2">
    <source>
        <dbReference type="PROSITE" id="PS51123"/>
    </source>
</evidence>
<reference evidence="3" key="1">
    <citation type="submission" date="2020-05" db="EMBL/GenBank/DDBJ databases">
        <authorList>
            <person name="Chiriac C."/>
            <person name="Salcher M."/>
            <person name="Ghai R."/>
            <person name="Kavagutti S V."/>
        </authorList>
    </citation>
    <scope>NUCLEOTIDE SEQUENCE</scope>
</reference>
<dbReference type="PANTHER" id="PTHR30329:SF21">
    <property type="entry name" value="LIPOPROTEIN YIAD-RELATED"/>
    <property type="match status" value="1"/>
</dbReference>
<accession>A0A6J7U730</accession>
<gene>
    <name evidence="3" type="ORF">UFOPK4358_00380</name>
</gene>
<dbReference type="EMBL" id="CAFBQQ010000035">
    <property type="protein sequence ID" value="CAB5061743.1"/>
    <property type="molecule type" value="Genomic_DNA"/>
</dbReference>
<name>A0A6J7U730_9ZZZZ</name>
<protein>
    <submittedName>
        <fullName evidence="3">Unannotated protein</fullName>
    </submittedName>
</protein>
<dbReference type="Pfam" id="PF00691">
    <property type="entry name" value="OmpA"/>
    <property type="match status" value="1"/>
</dbReference>
<dbReference type="Pfam" id="PF09479">
    <property type="entry name" value="Flg_new"/>
    <property type="match status" value="4"/>
</dbReference>
<dbReference type="InterPro" id="IPR042229">
    <property type="entry name" value="Listeria/Bacterioides_rpt_sf"/>
</dbReference>
<proteinExistence type="predicted"/>